<feature type="transmembrane region" description="Helical" evidence="1">
    <location>
        <begin position="14"/>
        <end position="43"/>
    </location>
</feature>
<keyword evidence="1" id="KW-0472">Membrane</keyword>
<reference evidence="2 3" key="1">
    <citation type="submission" date="2011-05" db="EMBL/GenBank/DDBJ databases">
        <title>Complete sequence of Methanotorris igneus Kol 5.</title>
        <authorList>
            <consortium name="US DOE Joint Genome Institute"/>
            <person name="Lucas S."/>
            <person name="Han J."/>
            <person name="Lapidus A."/>
            <person name="Cheng J.-F."/>
            <person name="Goodwin L."/>
            <person name="Pitluck S."/>
            <person name="Peters L."/>
            <person name="Mikhailova N."/>
            <person name="Chertkov O."/>
            <person name="Han C."/>
            <person name="Tapia R."/>
            <person name="Land M."/>
            <person name="Hauser L."/>
            <person name="Kyrpides N."/>
            <person name="Ivanova N."/>
            <person name="Pagani I."/>
            <person name="Sieprawska-Lupa M."/>
            <person name="Whitman W."/>
            <person name="Woyke T."/>
        </authorList>
    </citation>
    <scope>NUCLEOTIDE SEQUENCE [LARGE SCALE GENOMIC DNA]</scope>
    <source>
        <strain evidence="3">DSM 5666 / JCM 11834 / Kol 5</strain>
    </source>
</reference>
<protein>
    <recommendedName>
        <fullName evidence="4">DUF5518 domain-containing protein</fullName>
    </recommendedName>
</protein>
<evidence type="ECO:0000313" key="3">
    <source>
        <dbReference type="Proteomes" id="UP000009227"/>
    </source>
</evidence>
<keyword evidence="1" id="KW-1133">Transmembrane helix</keyword>
<keyword evidence="3" id="KW-1185">Reference proteome</keyword>
<feature type="transmembrane region" description="Helical" evidence="1">
    <location>
        <begin position="55"/>
        <end position="76"/>
    </location>
</feature>
<dbReference type="OrthoDB" id="66019at2157"/>
<name>F6BB56_METIK</name>
<dbReference type="STRING" id="880724.Metig_0385"/>
<dbReference type="RefSeq" id="WP_013798550.1">
    <property type="nucleotide sequence ID" value="NC_015562.1"/>
</dbReference>
<proteinExistence type="predicted"/>
<dbReference type="AlphaFoldDB" id="F6BB56"/>
<feature type="transmembrane region" description="Helical" evidence="1">
    <location>
        <begin position="96"/>
        <end position="121"/>
    </location>
</feature>
<dbReference type="HOGENOM" id="CLU_151706_0_0_2"/>
<dbReference type="Proteomes" id="UP000009227">
    <property type="component" value="Chromosome"/>
</dbReference>
<evidence type="ECO:0008006" key="4">
    <source>
        <dbReference type="Google" id="ProtNLM"/>
    </source>
</evidence>
<evidence type="ECO:0000256" key="1">
    <source>
        <dbReference type="SAM" id="Phobius"/>
    </source>
</evidence>
<organism evidence="3">
    <name type="scientific">Methanotorris igneus (strain DSM 5666 / JCM 11834 / Kol 5)</name>
    <dbReference type="NCBI Taxonomy" id="880724"/>
    <lineage>
        <taxon>Archaea</taxon>
        <taxon>Methanobacteriati</taxon>
        <taxon>Methanobacteriota</taxon>
        <taxon>Methanomada group</taxon>
        <taxon>Methanococci</taxon>
        <taxon>Methanococcales</taxon>
        <taxon>Methanocaldococcaceae</taxon>
        <taxon>Methanotorris</taxon>
    </lineage>
</organism>
<keyword evidence="1" id="KW-0812">Transmembrane</keyword>
<dbReference type="EMBL" id="CP002737">
    <property type="protein sequence ID" value="AEF95941.1"/>
    <property type="molecule type" value="Genomic_DNA"/>
</dbReference>
<dbReference type="KEGG" id="mig:Metig_0385"/>
<gene>
    <name evidence="2" type="ordered locus">Metig_0385</name>
</gene>
<accession>F6BB56</accession>
<evidence type="ECO:0000313" key="2">
    <source>
        <dbReference type="EMBL" id="AEF95941.1"/>
    </source>
</evidence>
<dbReference type="GeneID" id="10643222"/>
<sequence length="124" mass="12438">MVTFDKEKMLNPSIIGGIVNGVLGTFCCLGYIVGGAVASHLYVNAGGSLDYENCGLVGAVSGVIGGVIAAILNFIIATSFMSMFGGVKAFVMTGSLAIGLISGAIFGAILGAVGGILYVVIKNR</sequence>